<dbReference type="Gene3D" id="2.40.70.10">
    <property type="entry name" value="Acid Proteases"/>
    <property type="match status" value="1"/>
</dbReference>
<evidence type="ECO:0008006" key="3">
    <source>
        <dbReference type="Google" id="ProtNLM"/>
    </source>
</evidence>
<dbReference type="InterPro" id="IPR021109">
    <property type="entry name" value="Peptidase_aspartic_dom_sf"/>
</dbReference>
<gene>
    <name evidence="1" type="ORF">HDF15_004633</name>
</gene>
<accession>A0A7W8EBW4</accession>
<proteinExistence type="predicted"/>
<reference evidence="1 2" key="1">
    <citation type="submission" date="2020-08" db="EMBL/GenBank/DDBJ databases">
        <title>Genomic Encyclopedia of Type Strains, Phase IV (KMG-V): Genome sequencing to study the core and pangenomes of soil and plant-associated prokaryotes.</title>
        <authorList>
            <person name="Whitman W."/>
        </authorList>
    </citation>
    <scope>NUCLEOTIDE SEQUENCE [LARGE SCALE GENOMIC DNA]</scope>
    <source>
        <strain evidence="1 2">X5P3</strain>
    </source>
</reference>
<evidence type="ECO:0000313" key="1">
    <source>
        <dbReference type="EMBL" id="MBB5066257.1"/>
    </source>
</evidence>
<dbReference type="RefSeq" id="WP_184259628.1">
    <property type="nucleotide sequence ID" value="NZ_JACHIO010000025.1"/>
</dbReference>
<dbReference type="EMBL" id="JACHIO010000025">
    <property type="protein sequence ID" value="MBB5066257.1"/>
    <property type="molecule type" value="Genomic_DNA"/>
</dbReference>
<dbReference type="AlphaFoldDB" id="A0A7W8EBW4"/>
<sequence>MAMIVITSASIYSPGQSQSTLRPVLPREHETSIPFHLKAGGFMMVDGSVNGVGGEFMFDTGSPFSFFLNDHRLDLGPGKVLSHGGAASGQSITVMLHQGETKITVANDIRIEGVEEVRVSNFDFVEKEVESDFLGFMGRDLVRGGAMLVDYDTSKLVVLKRGADLSIYGTGIVLHFAPNAAAPSVTFHIKDVSITGSFDTGSLGEFVLTKETRHQLLQSGALREEKPGAANTTYVLSGLTYEGSMITLRGLSLKTGNTNRISGYMFLKNFRALWNLDEGTISLLEREVPLDAHSVARL</sequence>
<protein>
    <recommendedName>
        <fullName evidence="3">Peptidase A2 domain-containing protein</fullName>
    </recommendedName>
</protein>
<evidence type="ECO:0000313" key="2">
    <source>
        <dbReference type="Proteomes" id="UP000584867"/>
    </source>
</evidence>
<name>A0A7W8EBW4_9BACT</name>
<comment type="caution">
    <text evidence="1">The sequence shown here is derived from an EMBL/GenBank/DDBJ whole genome shotgun (WGS) entry which is preliminary data.</text>
</comment>
<dbReference type="Proteomes" id="UP000584867">
    <property type="component" value="Unassembled WGS sequence"/>
</dbReference>
<organism evidence="1 2">
    <name type="scientific">Granulicella mallensis</name>
    <dbReference type="NCBI Taxonomy" id="940614"/>
    <lineage>
        <taxon>Bacteria</taxon>
        <taxon>Pseudomonadati</taxon>
        <taxon>Acidobacteriota</taxon>
        <taxon>Terriglobia</taxon>
        <taxon>Terriglobales</taxon>
        <taxon>Acidobacteriaceae</taxon>
        <taxon>Granulicella</taxon>
    </lineage>
</organism>